<evidence type="ECO:0000256" key="1">
    <source>
        <dbReference type="SAM" id="SignalP"/>
    </source>
</evidence>
<dbReference type="RefSeq" id="WP_136383393.1">
    <property type="nucleotide sequence ID" value="NZ_SSOD01000002.1"/>
</dbReference>
<dbReference type="EMBL" id="SSOD01000002">
    <property type="protein sequence ID" value="THF64202.1"/>
    <property type="molecule type" value="Genomic_DNA"/>
</dbReference>
<protein>
    <submittedName>
        <fullName evidence="2">DUF192 domain-containing protein</fullName>
    </submittedName>
</protein>
<dbReference type="InterPro" id="IPR003795">
    <property type="entry name" value="DUF192"/>
</dbReference>
<organism evidence="2 3">
    <name type="scientific">Pseudothauera rhizosphaerae</name>
    <dbReference type="NCBI Taxonomy" id="2565932"/>
    <lineage>
        <taxon>Bacteria</taxon>
        <taxon>Pseudomonadati</taxon>
        <taxon>Pseudomonadota</taxon>
        <taxon>Betaproteobacteria</taxon>
        <taxon>Rhodocyclales</taxon>
        <taxon>Zoogloeaceae</taxon>
        <taxon>Pseudothauera</taxon>
    </lineage>
</organism>
<dbReference type="Proteomes" id="UP000307956">
    <property type="component" value="Unassembled WGS sequence"/>
</dbReference>
<accession>A0A4S4AW03</accession>
<feature type="signal peptide" evidence="1">
    <location>
        <begin position="1"/>
        <end position="25"/>
    </location>
</feature>
<keyword evidence="3" id="KW-1185">Reference proteome</keyword>
<dbReference type="InterPro" id="IPR038695">
    <property type="entry name" value="Saro_0823-like_sf"/>
</dbReference>
<proteinExistence type="predicted"/>
<dbReference type="OrthoDB" id="5526466at2"/>
<feature type="chain" id="PRO_5020600002" evidence="1">
    <location>
        <begin position="26"/>
        <end position="152"/>
    </location>
</feature>
<dbReference type="AlphaFoldDB" id="A0A4S4AW03"/>
<keyword evidence="1" id="KW-0732">Signal</keyword>
<gene>
    <name evidence="2" type="ORF">E6O51_02440</name>
</gene>
<name>A0A4S4AW03_9RHOO</name>
<evidence type="ECO:0000313" key="2">
    <source>
        <dbReference type="EMBL" id="THF64202.1"/>
    </source>
</evidence>
<sequence length="152" mass="16618">MTPSVLPRFALAALAALLPALPAAAQQAMPVFELGAGMYRIEAELAHTPQTRQIGLMNRRMLAGQRGMVFVFPQDARHCMWMKNTYVPLSVAFIDGDGRILNIADMTPHSEESHCAANAARYALEMNKGWFADKGIAAGTRIRGLERLPAPQ</sequence>
<dbReference type="PANTHER" id="PTHR37953">
    <property type="entry name" value="UPF0127 PROTEIN MJ1496"/>
    <property type="match status" value="1"/>
</dbReference>
<comment type="caution">
    <text evidence="2">The sequence shown here is derived from an EMBL/GenBank/DDBJ whole genome shotgun (WGS) entry which is preliminary data.</text>
</comment>
<reference evidence="2 3" key="1">
    <citation type="submission" date="2019-04" db="EMBL/GenBank/DDBJ databases">
        <title>Azoarcus rhizosphaerae sp. nov. isolated from rhizosphere of Ficus religiosa.</title>
        <authorList>
            <person name="Lin S.-Y."/>
            <person name="Hameed A."/>
            <person name="Hsu Y.-H."/>
            <person name="Young C.-C."/>
        </authorList>
    </citation>
    <scope>NUCLEOTIDE SEQUENCE [LARGE SCALE GENOMIC DNA]</scope>
    <source>
        <strain evidence="2 3">CC-YHH848</strain>
    </source>
</reference>
<dbReference type="Pfam" id="PF02643">
    <property type="entry name" value="DUF192"/>
    <property type="match status" value="1"/>
</dbReference>
<evidence type="ECO:0000313" key="3">
    <source>
        <dbReference type="Proteomes" id="UP000307956"/>
    </source>
</evidence>
<dbReference type="PANTHER" id="PTHR37953:SF1">
    <property type="entry name" value="UPF0127 PROTEIN MJ1496"/>
    <property type="match status" value="1"/>
</dbReference>
<dbReference type="Gene3D" id="2.60.120.1140">
    <property type="entry name" value="Protein of unknown function DUF192"/>
    <property type="match status" value="1"/>
</dbReference>